<dbReference type="InterPro" id="IPR038726">
    <property type="entry name" value="PDDEXK_AddAB-type"/>
</dbReference>
<dbReference type="InterPro" id="IPR011604">
    <property type="entry name" value="PDDEXK-like_dom_sf"/>
</dbReference>
<dbReference type="Pfam" id="PF12705">
    <property type="entry name" value="PDDEXK_1"/>
    <property type="match status" value="1"/>
</dbReference>
<feature type="domain" description="PD-(D/E)XK endonuclease-like" evidence="1">
    <location>
        <begin position="656"/>
        <end position="938"/>
    </location>
</feature>
<organism evidence="2 3">
    <name type="scientific">Algivirga pacifica</name>
    <dbReference type="NCBI Taxonomy" id="1162670"/>
    <lineage>
        <taxon>Bacteria</taxon>
        <taxon>Pseudomonadati</taxon>
        <taxon>Bacteroidota</taxon>
        <taxon>Cytophagia</taxon>
        <taxon>Cytophagales</taxon>
        <taxon>Flammeovirgaceae</taxon>
        <taxon>Algivirga</taxon>
    </lineage>
</organism>
<dbReference type="EMBL" id="BAABJX010000029">
    <property type="protein sequence ID" value="GAA4834054.1"/>
    <property type="molecule type" value="Genomic_DNA"/>
</dbReference>
<proteinExistence type="predicted"/>
<name>A0ABP9DCX8_9BACT</name>
<evidence type="ECO:0000259" key="1">
    <source>
        <dbReference type="Pfam" id="PF12705"/>
    </source>
</evidence>
<sequence>MYFKQYLGACLEEEVAFSPVILSMEGFARKISRLQKADNVTLIFELFKVYRQFDKEITLDKFTPLGTSLLRDFNMIDNNLSAKQTQEMFEYLQDTKAIERWAEELREDPEELMKRKSQALTNFFSFWENLADTYYAFRSRLIEKHIAYGGLSFREAFNHLMEAVKELGVEQVVFAGFSQVSTVEHDLMQVLTEHGMAEHYFDSDQYYVNHTEHEAGYFFRKFRQTFAKGHQDLSRNYYQQEEPCEIEVIKVHSDVAQAKVVGQLLSEQLQDTSAWEHFTKTVNHTAVLLPDESMLTPLLYSLPVLEGDRRLSTYTNVTMGVAFQNTPFFDLIVSVFKLQEGLRKNDDGVPCVYFKEVLNIVRHPYFQHSVVSKEYREIAEGIQKEIISEGLILIPLDRILSWGDRMPIYRAIFKAWRSNYKTALQQLFALTEALVHLFDREDDPLQIMQDSIDHQRIEYELLLKFYTVLNRLQDILGLQKENIPIRTFRQLLMELLKGIQIPFTGQPIAPLQVMGMLESRALDFEHVMILSCNEGFLPVKKVAESIIPYDLRIQFGMPTYKHNDIAFAYTFYRLLHRAKKITLLYVDAAASKDGGEMSRFLVQLKEELLKQEGIRFTLSERILQLDMPDLSARVPQQVIKDEVLLTKIKEKLAKGISPSSLNRYIKNPLAFLEDKILEVREGEELEESLDQRTFGTLLHESLEQLLLPKIGQWIDEDFLMNHCTAEEVSKQVEVVLSITKSKDVATKNMRYGKNYILKKVAERLTLNFLEKQRQEAPFFLVAQESFHGHTMKIPLQDSSVIPFRVSGMADRIDIVGNTIRIVDYKTGAYHKENLKANNYQELLFHPEKEKIVQLLSYKYILIQNILNGELKDYAFPAGFDLQTCKVEAGFYFFRKLSDGFVQYQIADEPTDREGFVNYAEKFFTHLIQHMMREDMAISEEQAFV</sequence>
<reference evidence="3" key="1">
    <citation type="journal article" date="2019" name="Int. J. Syst. Evol. Microbiol.">
        <title>The Global Catalogue of Microorganisms (GCM) 10K type strain sequencing project: providing services to taxonomists for standard genome sequencing and annotation.</title>
        <authorList>
            <consortium name="The Broad Institute Genomics Platform"/>
            <consortium name="The Broad Institute Genome Sequencing Center for Infectious Disease"/>
            <person name="Wu L."/>
            <person name="Ma J."/>
        </authorList>
    </citation>
    <scope>NUCLEOTIDE SEQUENCE [LARGE SCALE GENOMIC DNA]</scope>
    <source>
        <strain evidence="3">JCM 18326</strain>
    </source>
</reference>
<dbReference type="SUPFAM" id="SSF52540">
    <property type="entry name" value="P-loop containing nucleoside triphosphate hydrolases"/>
    <property type="match status" value="1"/>
</dbReference>
<evidence type="ECO:0000313" key="3">
    <source>
        <dbReference type="Proteomes" id="UP001500298"/>
    </source>
</evidence>
<dbReference type="InterPro" id="IPR011335">
    <property type="entry name" value="Restrct_endonuc-II-like"/>
</dbReference>
<dbReference type="SUPFAM" id="SSF52980">
    <property type="entry name" value="Restriction endonuclease-like"/>
    <property type="match status" value="1"/>
</dbReference>
<dbReference type="Gene3D" id="3.90.320.10">
    <property type="match status" value="1"/>
</dbReference>
<dbReference type="Proteomes" id="UP001500298">
    <property type="component" value="Unassembled WGS sequence"/>
</dbReference>
<accession>A0ABP9DCX8</accession>
<comment type="caution">
    <text evidence="2">The sequence shown here is derived from an EMBL/GenBank/DDBJ whole genome shotgun (WGS) entry which is preliminary data.</text>
</comment>
<protein>
    <submittedName>
        <fullName evidence="2">PD-(D/E)XK nuclease family protein</fullName>
    </submittedName>
</protein>
<gene>
    <name evidence="2" type="ORF">GCM10023331_19090</name>
</gene>
<evidence type="ECO:0000313" key="2">
    <source>
        <dbReference type="EMBL" id="GAA4834054.1"/>
    </source>
</evidence>
<keyword evidence="3" id="KW-1185">Reference proteome</keyword>
<dbReference type="InterPro" id="IPR027417">
    <property type="entry name" value="P-loop_NTPase"/>
</dbReference>